<dbReference type="OrthoDB" id="7870012at2"/>
<dbReference type="RefSeq" id="WP_142491502.1">
    <property type="nucleotide sequence ID" value="NZ_FXTO01000001.1"/>
</dbReference>
<feature type="chain" id="PRO_5022236463" evidence="1">
    <location>
        <begin position="31"/>
        <end position="146"/>
    </location>
</feature>
<feature type="signal peptide" evidence="1">
    <location>
        <begin position="1"/>
        <end position="30"/>
    </location>
</feature>
<dbReference type="Proteomes" id="UP000316030">
    <property type="component" value="Unassembled WGS sequence"/>
</dbReference>
<evidence type="ECO:0000256" key="1">
    <source>
        <dbReference type="SAM" id="SignalP"/>
    </source>
</evidence>
<name>A0A521AIX9_9RHOB</name>
<sequence>MTNERPRNTASPLSRRTLLTALPASGVALAFPVSAEPVDPIMPLYHEWHHASAEWLRLADFDDWDGEPMQSLWDRKDAALERMLEIVPASTAGIAALAHVLWAEAGPVLRPDHEEYQSQCETIPNKLIGAIWKAASGKTGVPTFTA</sequence>
<keyword evidence="1" id="KW-0732">Signal</keyword>
<keyword evidence="3" id="KW-1185">Reference proteome</keyword>
<dbReference type="EMBL" id="FXTO01000001">
    <property type="protein sequence ID" value="SMO34718.1"/>
    <property type="molecule type" value="Genomic_DNA"/>
</dbReference>
<evidence type="ECO:0000313" key="2">
    <source>
        <dbReference type="EMBL" id="SMO34718.1"/>
    </source>
</evidence>
<organism evidence="2 3">
    <name type="scientific">Thalassovita litoralis</name>
    <dbReference type="NCBI Taxonomy" id="1010611"/>
    <lineage>
        <taxon>Bacteria</taxon>
        <taxon>Pseudomonadati</taxon>
        <taxon>Pseudomonadota</taxon>
        <taxon>Alphaproteobacteria</taxon>
        <taxon>Rhodobacterales</taxon>
        <taxon>Roseobacteraceae</taxon>
        <taxon>Thalassovita</taxon>
    </lineage>
</organism>
<evidence type="ECO:0000313" key="3">
    <source>
        <dbReference type="Proteomes" id="UP000316030"/>
    </source>
</evidence>
<dbReference type="AlphaFoldDB" id="A0A521AIX9"/>
<accession>A0A521AIX9</accession>
<reference evidence="2 3" key="1">
    <citation type="submission" date="2017-05" db="EMBL/GenBank/DDBJ databases">
        <authorList>
            <person name="Varghese N."/>
            <person name="Submissions S."/>
        </authorList>
    </citation>
    <scope>NUCLEOTIDE SEQUENCE [LARGE SCALE GENOMIC DNA]</scope>
    <source>
        <strain evidence="2 3">DSM 29506</strain>
    </source>
</reference>
<protein>
    <submittedName>
        <fullName evidence="2">Uncharacterized protein</fullName>
    </submittedName>
</protein>
<proteinExistence type="predicted"/>
<dbReference type="PROSITE" id="PS51318">
    <property type="entry name" value="TAT"/>
    <property type="match status" value="1"/>
</dbReference>
<gene>
    <name evidence="2" type="ORF">SAMN06265173_101186</name>
</gene>
<dbReference type="InterPro" id="IPR006311">
    <property type="entry name" value="TAT_signal"/>
</dbReference>